<accession>A0ABQ4T6T1</accession>
<protein>
    <submittedName>
        <fullName evidence="2">Uncharacterized protein</fullName>
    </submittedName>
</protein>
<name>A0ABQ4T6T1_METOR</name>
<reference evidence="2" key="1">
    <citation type="journal article" date="2021" name="Front. Microbiol.">
        <title>Comprehensive Comparative Genomics and Phenotyping of Methylobacterium Species.</title>
        <authorList>
            <person name="Alessa O."/>
            <person name="Ogura Y."/>
            <person name="Fujitani Y."/>
            <person name="Takami H."/>
            <person name="Hayashi T."/>
            <person name="Sahin N."/>
            <person name="Tani A."/>
        </authorList>
    </citation>
    <scope>NUCLEOTIDE SEQUENCE</scope>
    <source>
        <strain evidence="2">NBRC 15689</strain>
    </source>
</reference>
<evidence type="ECO:0000313" key="3">
    <source>
        <dbReference type="Proteomes" id="UP001055156"/>
    </source>
</evidence>
<proteinExistence type="predicted"/>
<evidence type="ECO:0000256" key="1">
    <source>
        <dbReference type="SAM" id="MobiDB-lite"/>
    </source>
</evidence>
<sequence>MANAEPLPLRGPFSPDEQRVVDWLATTLPGIGPSEDPIGLVLALLTTSRQDLAQMRAGSPWPATHHGPLLPPIPGADPRLPAGRSLP</sequence>
<comment type="caution">
    <text evidence="2">The sequence shown here is derived from an EMBL/GenBank/DDBJ whole genome shotgun (WGS) entry which is preliminary data.</text>
</comment>
<gene>
    <name evidence="2" type="ORF">LKMONMHP_1103</name>
</gene>
<dbReference type="EMBL" id="BPQV01000003">
    <property type="protein sequence ID" value="GJE26254.1"/>
    <property type="molecule type" value="Genomic_DNA"/>
</dbReference>
<organism evidence="2 3">
    <name type="scientific">Methylobacterium organophilum</name>
    <dbReference type="NCBI Taxonomy" id="410"/>
    <lineage>
        <taxon>Bacteria</taxon>
        <taxon>Pseudomonadati</taxon>
        <taxon>Pseudomonadota</taxon>
        <taxon>Alphaproteobacteria</taxon>
        <taxon>Hyphomicrobiales</taxon>
        <taxon>Methylobacteriaceae</taxon>
        <taxon>Methylobacterium</taxon>
    </lineage>
</organism>
<keyword evidence="3" id="KW-1185">Reference proteome</keyword>
<dbReference type="RefSeq" id="WP_238310222.1">
    <property type="nucleotide sequence ID" value="NZ_BPQV01000003.1"/>
</dbReference>
<dbReference type="Proteomes" id="UP001055156">
    <property type="component" value="Unassembled WGS sequence"/>
</dbReference>
<feature type="region of interest" description="Disordered" evidence="1">
    <location>
        <begin position="56"/>
        <end position="87"/>
    </location>
</feature>
<evidence type="ECO:0000313" key="2">
    <source>
        <dbReference type="EMBL" id="GJE26254.1"/>
    </source>
</evidence>
<reference evidence="2" key="2">
    <citation type="submission" date="2021-08" db="EMBL/GenBank/DDBJ databases">
        <authorList>
            <person name="Tani A."/>
            <person name="Ola A."/>
            <person name="Ogura Y."/>
            <person name="Katsura K."/>
            <person name="Hayashi T."/>
        </authorList>
    </citation>
    <scope>NUCLEOTIDE SEQUENCE</scope>
    <source>
        <strain evidence="2">NBRC 15689</strain>
    </source>
</reference>